<reference evidence="2" key="1">
    <citation type="submission" date="2010-08" db="EMBL/GenBank/DDBJ databases">
        <authorList>
            <consortium name="Caenorhabditis japonica Sequencing Consortium"/>
            <person name="Wilson R.K."/>
        </authorList>
    </citation>
    <scope>NUCLEOTIDE SEQUENCE [LARGE SCALE GENOMIC DNA]</scope>
    <source>
        <strain evidence="2">DF5081</strain>
    </source>
</reference>
<evidence type="ECO:0000313" key="2">
    <source>
        <dbReference type="Proteomes" id="UP000005237"/>
    </source>
</evidence>
<evidence type="ECO:0000313" key="1">
    <source>
        <dbReference type="EnsemblMetazoa" id="CJA22365a.1"/>
    </source>
</evidence>
<reference evidence="1" key="2">
    <citation type="submission" date="2022-06" db="UniProtKB">
        <authorList>
            <consortium name="EnsemblMetazoa"/>
        </authorList>
    </citation>
    <scope>IDENTIFICATION</scope>
    <source>
        <strain evidence="1">DF5081</strain>
    </source>
</reference>
<organism evidence="1 2">
    <name type="scientific">Caenorhabditis japonica</name>
    <dbReference type="NCBI Taxonomy" id="281687"/>
    <lineage>
        <taxon>Eukaryota</taxon>
        <taxon>Metazoa</taxon>
        <taxon>Ecdysozoa</taxon>
        <taxon>Nematoda</taxon>
        <taxon>Chromadorea</taxon>
        <taxon>Rhabditida</taxon>
        <taxon>Rhabditina</taxon>
        <taxon>Rhabditomorpha</taxon>
        <taxon>Rhabditoidea</taxon>
        <taxon>Rhabditidae</taxon>
        <taxon>Peloderinae</taxon>
        <taxon>Caenorhabditis</taxon>
    </lineage>
</organism>
<dbReference type="EnsemblMetazoa" id="CJA22365a.1">
    <property type="protein sequence ID" value="CJA22365a.1"/>
    <property type="gene ID" value="WBGene00177937"/>
</dbReference>
<protein>
    <submittedName>
        <fullName evidence="1">Uncharacterized protein</fullName>
    </submittedName>
</protein>
<keyword evidence="2" id="KW-1185">Reference proteome</keyword>
<sequence>MLPDAIRHLQTPSDQPTILNMWPSARHPAMVAMGSDTKTTAIGSIGSGNED</sequence>
<name>A0A8R1E4N2_CAEJA</name>
<accession>A0A8R1E4N2</accession>
<dbReference type="Proteomes" id="UP000005237">
    <property type="component" value="Unassembled WGS sequence"/>
</dbReference>
<proteinExistence type="predicted"/>